<feature type="domain" description="Myb-like" evidence="8">
    <location>
        <begin position="74"/>
        <end position="117"/>
    </location>
</feature>
<keyword evidence="3" id="KW-0805">Transcription regulation</keyword>
<dbReference type="Gene3D" id="1.10.10.60">
    <property type="entry name" value="Homeodomain-like"/>
    <property type="match status" value="2"/>
</dbReference>
<feature type="domain" description="HTH myb-type" evidence="9">
    <location>
        <begin position="70"/>
        <end position="121"/>
    </location>
</feature>
<evidence type="ECO:0000256" key="4">
    <source>
        <dbReference type="ARBA" id="ARBA00023125"/>
    </source>
</evidence>
<feature type="domain" description="Myb-like" evidence="8">
    <location>
        <begin position="13"/>
        <end position="65"/>
    </location>
</feature>
<reference evidence="10 11" key="1">
    <citation type="journal article" date="2021" name="Commun. Biol.">
        <title>The genome of Shorea leprosula (Dipterocarpaceae) highlights the ecological relevance of drought in aseasonal tropical rainforests.</title>
        <authorList>
            <person name="Ng K.K.S."/>
            <person name="Kobayashi M.J."/>
            <person name="Fawcett J.A."/>
            <person name="Hatakeyama M."/>
            <person name="Paape T."/>
            <person name="Ng C.H."/>
            <person name="Ang C.C."/>
            <person name="Tnah L.H."/>
            <person name="Lee C.T."/>
            <person name="Nishiyama T."/>
            <person name="Sese J."/>
            <person name="O'Brien M.J."/>
            <person name="Copetti D."/>
            <person name="Mohd Noor M.I."/>
            <person name="Ong R.C."/>
            <person name="Putra M."/>
            <person name="Sireger I.Z."/>
            <person name="Indrioko S."/>
            <person name="Kosugi Y."/>
            <person name="Izuno A."/>
            <person name="Isagi Y."/>
            <person name="Lee S.L."/>
            <person name="Shimizu K.K."/>
        </authorList>
    </citation>
    <scope>NUCLEOTIDE SEQUENCE [LARGE SCALE GENOMIC DNA]</scope>
    <source>
        <strain evidence="10">214</strain>
    </source>
</reference>
<feature type="region of interest" description="Disordered" evidence="7">
    <location>
        <begin position="123"/>
        <end position="168"/>
    </location>
</feature>
<dbReference type="PROSITE" id="PS50090">
    <property type="entry name" value="MYB_LIKE"/>
    <property type="match status" value="2"/>
</dbReference>
<dbReference type="AlphaFoldDB" id="A0AAV5L9U2"/>
<proteinExistence type="predicted"/>
<evidence type="ECO:0000256" key="2">
    <source>
        <dbReference type="ARBA" id="ARBA00022737"/>
    </source>
</evidence>
<feature type="region of interest" description="Disordered" evidence="7">
    <location>
        <begin position="281"/>
        <end position="304"/>
    </location>
</feature>
<gene>
    <name evidence="10" type="ORF">SLEP1_g42316</name>
</gene>
<dbReference type="InterPro" id="IPR001005">
    <property type="entry name" value="SANT/Myb"/>
</dbReference>
<evidence type="ECO:0000256" key="7">
    <source>
        <dbReference type="SAM" id="MobiDB-lite"/>
    </source>
</evidence>
<dbReference type="EMBL" id="BPVZ01000102">
    <property type="protein sequence ID" value="GKV33869.1"/>
    <property type="molecule type" value="Genomic_DNA"/>
</dbReference>
<evidence type="ECO:0000256" key="3">
    <source>
        <dbReference type="ARBA" id="ARBA00023015"/>
    </source>
</evidence>
<dbReference type="Proteomes" id="UP001054252">
    <property type="component" value="Unassembled WGS sequence"/>
</dbReference>
<evidence type="ECO:0000259" key="8">
    <source>
        <dbReference type="PROSITE" id="PS50090"/>
    </source>
</evidence>
<keyword evidence="4" id="KW-0238">DNA-binding</keyword>
<dbReference type="InterPro" id="IPR009057">
    <property type="entry name" value="Homeodomain-like_sf"/>
</dbReference>
<dbReference type="FunFam" id="1.10.10.60:FF:000351">
    <property type="entry name" value="Transcription factor GAMYB"/>
    <property type="match status" value="1"/>
</dbReference>
<name>A0AAV5L9U2_9ROSI</name>
<evidence type="ECO:0000256" key="6">
    <source>
        <dbReference type="ARBA" id="ARBA00023242"/>
    </source>
</evidence>
<dbReference type="GO" id="GO:0005634">
    <property type="term" value="C:nucleus"/>
    <property type="evidence" value="ECO:0007669"/>
    <property type="project" value="UniProtKB-SubCell"/>
</dbReference>
<comment type="subcellular location">
    <subcellularLocation>
        <location evidence="1">Nucleus</location>
    </subcellularLocation>
</comment>
<dbReference type="CDD" id="cd00167">
    <property type="entry name" value="SANT"/>
    <property type="match status" value="2"/>
</dbReference>
<evidence type="ECO:0000313" key="11">
    <source>
        <dbReference type="Proteomes" id="UP001054252"/>
    </source>
</evidence>
<evidence type="ECO:0000256" key="1">
    <source>
        <dbReference type="ARBA" id="ARBA00004123"/>
    </source>
</evidence>
<dbReference type="GO" id="GO:0003677">
    <property type="term" value="F:DNA binding"/>
    <property type="evidence" value="ECO:0007669"/>
    <property type="project" value="UniProtKB-KW"/>
</dbReference>
<dbReference type="PANTHER" id="PTHR47996">
    <property type="entry name" value="TRANSCRIPTION FACTOR DUO1"/>
    <property type="match status" value="1"/>
</dbReference>
<accession>A0AAV5L9U2</accession>
<sequence length="335" mass="37943">MRETLGMERQSDGTYIKKGPWTAEEDEVLMNYVRKYGPRGWSSIRSMGLLPRTGKSCRLRWVNKLRPNLKSGCKFSAEEERVVIDLQAQFGNKWAKIATYLPGRTDNDVKNFWSARRKRLERILQTPQPKSQKNKGKSPVLDRPSPALKVSPCRSARVGEGSSSCEDQIQVTESVSGLGNTEEFRMVPLPDLIKPEMLSMEIEFPILDAAPIQMFPSTESSLDYPLSHLPQPQLDFPVLPLPPFEGLAPKPSDHGFQDMFEHQEGSKSKNEQKLLTKLPSVGMEGNAQVAKKEDRGNPETPDSFFDEFPTDIFDYLEPLPSSLDWQTVSNWNPMK</sequence>
<dbReference type="FunFam" id="1.10.10.60:FF:000060">
    <property type="entry name" value="MYB transcription factor"/>
    <property type="match status" value="1"/>
</dbReference>
<dbReference type="PROSITE" id="PS51294">
    <property type="entry name" value="HTH_MYB"/>
    <property type="match status" value="2"/>
</dbReference>
<dbReference type="InterPro" id="IPR053106">
    <property type="entry name" value="Plant_Male-Germline_Reg_TFs"/>
</dbReference>
<keyword evidence="11" id="KW-1185">Reference proteome</keyword>
<keyword evidence="2" id="KW-0677">Repeat</keyword>
<feature type="domain" description="HTH myb-type" evidence="9">
    <location>
        <begin position="16"/>
        <end position="69"/>
    </location>
</feature>
<dbReference type="Pfam" id="PF00249">
    <property type="entry name" value="Myb_DNA-binding"/>
    <property type="match status" value="2"/>
</dbReference>
<evidence type="ECO:0000259" key="9">
    <source>
        <dbReference type="PROSITE" id="PS51294"/>
    </source>
</evidence>
<dbReference type="PANTHER" id="PTHR47996:SF1">
    <property type="entry name" value="MYB TRANSCRIPTION FACTOR"/>
    <property type="match status" value="1"/>
</dbReference>
<dbReference type="SUPFAM" id="SSF46689">
    <property type="entry name" value="Homeodomain-like"/>
    <property type="match status" value="1"/>
</dbReference>
<keyword evidence="5" id="KW-0804">Transcription</keyword>
<evidence type="ECO:0000256" key="5">
    <source>
        <dbReference type="ARBA" id="ARBA00023163"/>
    </source>
</evidence>
<dbReference type="SMART" id="SM00717">
    <property type="entry name" value="SANT"/>
    <property type="match status" value="2"/>
</dbReference>
<organism evidence="10 11">
    <name type="scientific">Rubroshorea leprosula</name>
    <dbReference type="NCBI Taxonomy" id="152421"/>
    <lineage>
        <taxon>Eukaryota</taxon>
        <taxon>Viridiplantae</taxon>
        <taxon>Streptophyta</taxon>
        <taxon>Embryophyta</taxon>
        <taxon>Tracheophyta</taxon>
        <taxon>Spermatophyta</taxon>
        <taxon>Magnoliopsida</taxon>
        <taxon>eudicotyledons</taxon>
        <taxon>Gunneridae</taxon>
        <taxon>Pentapetalae</taxon>
        <taxon>rosids</taxon>
        <taxon>malvids</taxon>
        <taxon>Malvales</taxon>
        <taxon>Dipterocarpaceae</taxon>
        <taxon>Rubroshorea</taxon>
    </lineage>
</organism>
<keyword evidence="6" id="KW-0539">Nucleus</keyword>
<comment type="caution">
    <text evidence="10">The sequence shown here is derived from an EMBL/GenBank/DDBJ whole genome shotgun (WGS) entry which is preliminary data.</text>
</comment>
<protein>
    <submittedName>
        <fullName evidence="10">Uncharacterized protein</fullName>
    </submittedName>
</protein>
<evidence type="ECO:0000313" key="10">
    <source>
        <dbReference type="EMBL" id="GKV33869.1"/>
    </source>
</evidence>
<dbReference type="InterPro" id="IPR017930">
    <property type="entry name" value="Myb_dom"/>
</dbReference>